<dbReference type="RefSeq" id="WP_106750694.1">
    <property type="nucleotide sequence ID" value="NZ_CP027668.1"/>
</dbReference>
<dbReference type="OrthoDB" id="9811118at2"/>
<proteinExistence type="inferred from homology"/>
<dbReference type="AlphaFoldDB" id="A0A2S0NGL9"/>
<sequence length="88" mass="9742">MTVRDTITEKLTAAFAPTALEVIDESHHHEGHGGWREGGETHFRVRLVSAAFAGKSRVERHRMVNQTLDAELKGRVHALAMETKAPGE</sequence>
<name>A0A2S0NGL9_9HYPH</name>
<reference evidence="2 3" key="1">
    <citation type="submission" date="2018-03" db="EMBL/GenBank/DDBJ databases">
        <title>Genome sequencing of Phreatobacter sp.</title>
        <authorList>
            <person name="Kim S.-J."/>
            <person name="Heo J."/>
            <person name="Kwon S.-W."/>
        </authorList>
    </citation>
    <scope>NUCLEOTIDE SEQUENCE [LARGE SCALE GENOMIC DNA]</scope>
    <source>
        <strain evidence="2 3">S-12</strain>
    </source>
</reference>
<evidence type="ECO:0000256" key="1">
    <source>
        <dbReference type="RuleBase" id="RU003860"/>
    </source>
</evidence>
<dbReference type="PANTHER" id="PTHR46230:SF7">
    <property type="entry name" value="BOLA-LIKE PROTEIN 1"/>
    <property type="match status" value="1"/>
</dbReference>
<dbReference type="PANTHER" id="PTHR46230">
    <property type="match status" value="1"/>
</dbReference>
<organism evidence="2 3">
    <name type="scientific">Phreatobacter cathodiphilus</name>
    <dbReference type="NCBI Taxonomy" id="1868589"/>
    <lineage>
        <taxon>Bacteria</taxon>
        <taxon>Pseudomonadati</taxon>
        <taxon>Pseudomonadota</taxon>
        <taxon>Alphaproteobacteria</taxon>
        <taxon>Hyphomicrobiales</taxon>
        <taxon>Phreatobacteraceae</taxon>
        <taxon>Phreatobacter</taxon>
    </lineage>
</organism>
<keyword evidence="3" id="KW-1185">Reference proteome</keyword>
<evidence type="ECO:0000313" key="3">
    <source>
        <dbReference type="Proteomes" id="UP000237889"/>
    </source>
</evidence>
<dbReference type="InterPro" id="IPR036065">
    <property type="entry name" value="BolA-like_sf"/>
</dbReference>
<dbReference type="Pfam" id="PF01722">
    <property type="entry name" value="BolA"/>
    <property type="match status" value="1"/>
</dbReference>
<dbReference type="SUPFAM" id="SSF82657">
    <property type="entry name" value="BolA-like"/>
    <property type="match status" value="1"/>
</dbReference>
<dbReference type="InterPro" id="IPR002634">
    <property type="entry name" value="BolA"/>
</dbReference>
<dbReference type="GO" id="GO:0016226">
    <property type="term" value="P:iron-sulfur cluster assembly"/>
    <property type="evidence" value="ECO:0007669"/>
    <property type="project" value="TreeGrafter"/>
</dbReference>
<comment type="similarity">
    <text evidence="1">Belongs to the BolA/IbaG family.</text>
</comment>
<accession>A0A2S0NGL9</accession>
<protein>
    <submittedName>
        <fullName evidence="2">BolA family transcriptional regulator</fullName>
    </submittedName>
</protein>
<dbReference type="Gene3D" id="3.30.300.90">
    <property type="entry name" value="BolA-like"/>
    <property type="match status" value="1"/>
</dbReference>
<evidence type="ECO:0000313" key="2">
    <source>
        <dbReference type="EMBL" id="AVO47324.1"/>
    </source>
</evidence>
<dbReference type="EMBL" id="CP027668">
    <property type="protein sequence ID" value="AVO47324.1"/>
    <property type="molecule type" value="Genomic_DNA"/>
</dbReference>
<gene>
    <name evidence="2" type="ORF">C6569_21015</name>
</gene>
<dbReference type="Proteomes" id="UP000237889">
    <property type="component" value="Chromosome"/>
</dbReference>
<dbReference type="KEGG" id="phr:C6569_21015"/>
<dbReference type="PIRSF" id="PIRSF003113">
    <property type="entry name" value="BolA"/>
    <property type="match status" value="1"/>
</dbReference>